<dbReference type="InterPro" id="IPR036638">
    <property type="entry name" value="HLH_DNA-bd_sf"/>
</dbReference>
<keyword evidence="6" id="KW-1185">Reference proteome</keyword>
<dbReference type="PROSITE" id="PS50888">
    <property type="entry name" value="BHLH"/>
    <property type="match status" value="1"/>
</dbReference>
<evidence type="ECO:0000256" key="1">
    <source>
        <dbReference type="SAM" id="Coils"/>
    </source>
</evidence>
<dbReference type="SUPFAM" id="SSF47459">
    <property type="entry name" value="HLH, helix-loop-helix DNA-binding domain"/>
    <property type="match status" value="1"/>
</dbReference>
<feature type="transmembrane region" description="Helical" evidence="3">
    <location>
        <begin position="255"/>
        <end position="273"/>
    </location>
</feature>
<evidence type="ECO:0000313" key="6">
    <source>
        <dbReference type="Proteomes" id="UP001164286"/>
    </source>
</evidence>
<feature type="transmembrane region" description="Helical" evidence="3">
    <location>
        <begin position="177"/>
        <end position="198"/>
    </location>
</feature>
<dbReference type="AlphaFoldDB" id="A0AA38LW30"/>
<name>A0AA38LW30_9TREE</name>
<organism evidence="5 6">
    <name type="scientific">Dioszegia hungarica</name>
    <dbReference type="NCBI Taxonomy" id="4972"/>
    <lineage>
        <taxon>Eukaryota</taxon>
        <taxon>Fungi</taxon>
        <taxon>Dikarya</taxon>
        <taxon>Basidiomycota</taxon>
        <taxon>Agaricomycotina</taxon>
        <taxon>Tremellomycetes</taxon>
        <taxon>Tremellales</taxon>
        <taxon>Bulleribasidiaceae</taxon>
        <taxon>Dioszegia</taxon>
    </lineage>
</organism>
<evidence type="ECO:0000259" key="4">
    <source>
        <dbReference type="PROSITE" id="PS50888"/>
    </source>
</evidence>
<feature type="transmembrane region" description="Helical" evidence="3">
    <location>
        <begin position="560"/>
        <end position="582"/>
    </location>
</feature>
<feature type="compositionally biased region" description="Acidic residues" evidence="2">
    <location>
        <begin position="136"/>
        <end position="147"/>
    </location>
</feature>
<feature type="non-terminal residue" evidence="5">
    <location>
        <position position="1"/>
    </location>
</feature>
<feature type="coiled-coil region" evidence="1">
    <location>
        <begin position="612"/>
        <end position="659"/>
    </location>
</feature>
<proteinExistence type="predicted"/>
<comment type="caution">
    <text evidence="5">The sequence shown here is derived from an EMBL/GenBank/DDBJ whole genome shotgun (WGS) entry which is preliminary data.</text>
</comment>
<accession>A0AA38LW30</accession>
<dbReference type="InterPro" id="IPR052099">
    <property type="entry name" value="Regulatory_TF_Diverse"/>
</dbReference>
<dbReference type="GeneID" id="77726542"/>
<keyword evidence="3" id="KW-0812">Transmembrane</keyword>
<evidence type="ECO:0000256" key="3">
    <source>
        <dbReference type="SAM" id="Phobius"/>
    </source>
</evidence>
<sequence length="686" mass="73488">GKHNKTERRYRQKVQVAQAELRDAVPALRVHYGTSTAEQKLTTDFRAADGTVDGLGEVSRPNASAKATILNGARLYIELLQSRLTGMQRKIDELEAYRVGVAGQADLERWRTDFDAREAARQAAFAKVKKEEMDVIEMDGSDSESEDEAPKKRKRGPAAGGAAGKKKKAEAESSGNGVRVFAAFAMSFSLVPSASTLLRHQPVGDISPGHVLSGEATPTQVISRLPLITAEHVYRVFTKVLPSAVVPTPGVMVDWTWRLLVAAVLVLVLGPIIRAWTKGEEEHVPAGDLVEMGKDAVKLGLRIKGEEDEEWVEYGAKVLGKAAQPTALARLHLAMKLRRTATTPYALALLALTQPETRLLPSPSATWQQARARLSAEDPAALQAVLALPFEEAKNSLALLPTTSSPIPAIAEQITLVHLNDLYSRFFTRLVDSTISHTSLPISVTALIDNLSSKSLKADLSTFDQEIRDTMLGVSRGTAAHALGLVLIGLWGVFSGPAPSAQASLASALAGEEINGGGAGLSSVSSMLDLLYPGAAQSVVAQDRLRLSALPQNAIALDKLALVCIAYVTLLYTCGASFGGVSKADKARAIGRATADLRLVISECKFVGLDTVAGSRVNEEEEEEEVVELNEEDEADKAVQKMEGEMRRFEEAKERLVGVLSVIGRRAAGRADAGEDSGLDAEIDEL</sequence>
<reference evidence="5" key="1">
    <citation type="journal article" date="2022" name="G3 (Bethesda)">
        <title>High quality genome of the basidiomycete yeast Dioszegia hungarica PDD-24b-2 isolated from cloud water.</title>
        <authorList>
            <person name="Jarrige D."/>
            <person name="Haridas S."/>
            <person name="Bleykasten-Grosshans C."/>
            <person name="Joly M."/>
            <person name="Nadalig T."/>
            <person name="Sancelme M."/>
            <person name="Vuilleumier S."/>
            <person name="Grigoriev I.V."/>
            <person name="Amato P."/>
            <person name="Bringel F."/>
        </authorList>
    </citation>
    <scope>NUCLEOTIDE SEQUENCE</scope>
    <source>
        <strain evidence="5">PDD-24b-2</strain>
    </source>
</reference>
<dbReference type="InterPro" id="IPR011598">
    <property type="entry name" value="bHLH_dom"/>
</dbReference>
<dbReference type="Proteomes" id="UP001164286">
    <property type="component" value="Unassembled WGS sequence"/>
</dbReference>
<dbReference type="EMBL" id="JAKWFO010000005">
    <property type="protein sequence ID" value="KAI9636106.1"/>
    <property type="molecule type" value="Genomic_DNA"/>
</dbReference>
<dbReference type="Gene3D" id="4.10.280.10">
    <property type="entry name" value="Helix-loop-helix DNA-binding domain"/>
    <property type="match status" value="1"/>
</dbReference>
<dbReference type="GO" id="GO:0046983">
    <property type="term" value="F:protein dimerization activity"/>
    <property type="evidence" value="ECO:0007669"/>
    <property type="project" value="InterPro"/>
</dbReference>
<gene>
    <name evidence="5" type="ORF">MKK02DRAFT_27395</name>
</gene>
<evidence type="ECO:0000313" key="5">
    <source>
        <dbReference type="EMBL" id="KAI9636106.1"/>
    </source>
</evidence>
<feature type="transmembrane region" description="Helical" evidence="3">
    <location>
        <begin position="477"/>
        <end position="494"/>
    </location>
</feature>
<feature type="region of interest" description="Disordered" evidence="2">
    <location>
        <begin position="136"/>
        <end position="170"/>
    </location>
</feature>
<keyword evidence="3" id="KW-1133">Transmembrane helix</keyword>
<protein>
    <recommendedName>
        <fullName evidence="4">BHLH domain-containing protein</fullName>
    </recommendedName>
</protein>
<dbReference type="PANTHER" id="PTHR47336:SF2">
    <property type="entry name" value="TRANSCRIPTION FACTOR HMS1-RELATED"/>
    <property type="match status" value="1"/>
</dbReference>
<dbReference type="RefSeq" id="XP_052945883.1">
    <property type="nucleotide sequence ID" value="XM_053087341.1"/>
</dbReference>
<feature type="domain" description="BHLH" evidence="4">
    <location>
        <begin position="1"/>
        <end position="80"/>
    </location>
</feature>
<keyword evidence="3" id="KW-0472">Membrane</keyword>
<dbReference type="PANTHER" id="PTHR47336">
    <property type="entry name" value="TRANSCRIPTION FACTOR HMS1-RELATED"/>
    <property type="match status" value="1"/>
</dbReference>
<evidence type="ECO:0000256" key="2">
    <source>
        <dbReference type="SAM" id="MobiDB-lite"/>
    </source>
</evidence>
<keyword evidence="1" id="KW-0175">Coiled coil</keyword>